<dbReference type="RefSeq" id="WP_004694722.1">
    <property type="nucleotide sequence ID" value="NZ_CALLTU010000007.1"/>
</dbReference>
<dbReference type="AlphaFoldDB" id="A0AB38YNL5"/>
<gene>
    <name evidence="1" type="ORF">RDV51_08885</name>
</gene>
<organism evidence="1 2">
    <name type="scientific">Veillonella parvula</name>
    <name type="common">Staphylococcus parvulus</name>
    <dbReference type="NCBI Taxonomy" id="29466"/>
    <lineage>
        <taxon>Bacteria</taxon>
        <taxon>Bacillati</taxon>
        <taxon>Bacillota</taxon>
        <taxon>Negativicutes</taxon>
        <taxon>Veillonellales</taxon>
        <taxon>Veillonellaceae</taxon>
        <taxon>Veillonella</taxon>
    </lineage>
</organism>
<dbReference type="Proteomes" id="UP001228955">
    <property type="component" value="Chromosome"/>
</dbReference>
<evidence type="ECO:0000313" key="2">
    <source>
        <dbReference type="Proteomes" id="UP001228955"/>
    </source>
</evidence>
<proteinExistence type="predicted"/>
<reference evidence="1" key="1">
    <citation type="submission" date="2023-08" db="EMBL/GenBank/DDBJ databases">
        <title>Veillonella_parvula_DSM 2007_complete_genome_hifiasm_Zymo_Research_D6332.</title>
        <authorList>
            <person name="Damerum A."/>
        </authorList>
    </citation>
    <scope>NUCLEOTIDE SEQUENCE</scope>
    <source>
        <strain evidence="1">DSM 2007</strain>
    </source>
</reference>
<name>A0AB38YNL5_VEIPA</name>
<sequence>MKESITYELMKFNNYVKENFDWLDFQVTLLDFTRMNIIVSDDPSYYFNYEINLYGVKYLSGNLTWTIDIDEDTCVVKIIDEIDSNILPSLRENCFYLRFNNTDLDTPSFIIMAENIVISYEKKYFNQL</sequence>
<dbReference type="EMBL" id="CP133463">
    <property type="protein sequence ID" value="WMS19535.1"/>
    <property type="molecule type" value="Genomic_DNA"/>
</dbReference>
<evidence type="ECO:0000313" key="1">
    <source>
        <dbReference type="EMBL" id="WMS19535.1"/>
    </source>
</evidence>
<protein>
    <submittedName>
        <fullName evidence="1">Uncharacterized protein</fullName>
    </submittedName>
</protein>
<accession>A0AB38YNL5</accession>